<dbReference type="SUPFAM" id="SSF46785">
    <property type="entry name" value="Winged helix' DNA-binding domain"/>
    <property type="match status" value="1"/>
</dbReference>
<accession>A0A974XHG3</accession>
<dbReference type="PANTHER" id="PTHR43252">
    <property type="entry name" value="TRANSCRIPTIONAL REGULATOR YQJI"/>
    <property type="match status" value="1"/>
</dbReference>
<dbReference type="InterPro" id="IPR036390">
    <property type="entry name" value="WH_DNA-bd_sf"/>
</dbReference>
<dbReference type="KEGG" id="alka:J0B03_11675"/>
<proteinExistence type="predicted"/>
<evidence type="ECO:0000313" key="3">
    <source>
        <dbReference type="EMBL" id="QSX08433.1"/>
    </source>
</evidence>
<dbReference type="InterPro" id="IPR005149">
    <property type="entry name" value="Tscrpt_reg_PadR_N"/>
</dbReference>
<dbReference type="PANTHER" id="PTHR43252:SF6">
    <property type="entry name" value="NEGATIVE TRANSCRIPTION REGULATOR PADR"/>
    <property type="match status" value="1"/>
</dbReference>
<evidence type="ECO:0000313" key="4">
    <source>
        <dbReference type="Proteomes" id="UP000663499"/>
    </source>
</evidence>
<dbReference type="InterPro" id="IPR018309">
    <property type="entry name" value="Tscrpt_reg_PadR_C"/>
</dbReference>
<feature type="domain" description="Transcription regulator PadR C-terminal" evidence="2">
    <location>
        <begin position="95"/>
        <end position="179"/>
    </location>
</feature>
<sequence>MRTLKYAILGLLNRRSMTGYDLMKDFNLDLVNFWYARHSQIYPELKKLTDEGLITYETIIQGERMEKKLYSITQQGQKDFAAWILEKDLLEPTPKDIFRLKTYFIEAMELDQMIDHFEYQLEQREEKLKKLKNTMDHHPFTKGWVKIGTTKYGDYIVLKGAVMREQTYIQWLKECIEEMQCGILKK</sequence>
<dbReference type="EMBL" id="CP071444">
    <property type="protein sequence ID" value="QSX08433.1"/>
    <property type="molecule type" value="Genomic_DNA"/>
</dbReference>
<keyword evidence="4" id="KW-1185">Reference proteome</keyword>
<protein>
    <submittedName>
        <fullName evidence="3">PadR family transcriptional regulator</fullName>
    </submittedName>
</protein>
<gene>
    <name evidence="3" type="ORF">J0B03_11675</name>
</gene>
<name>A0A974XHG3_9FIRM</name>
<dbReference type="InterPro" id="IPR036388">
    <property type="entry name" value="WH-like_DNA-bd_sf"/>
</dbReference>
<dbReference type="Gene3D" id="6.10.140.190">
    <property type="match status" value="1"/>
</dbReference>
<reference evidence="3" key="1">
    <citation type="submission" date="2021-03" db="EMBL/GenBank/DDBJ databases">
        <title>Alkalibacter marinus sp. nov., isolated from tidal flat sediment.</title>
        <authorList>
            <person name="Namirimu T."/>
            <person name="Yang J.-A."/>
            <person name="Yang S.-H."/>
            <person name="Kim Y.-J."/>
            <person name="Kwon K.K."/>
        </authorList>
    </citation>
    <scope>NUCLEOTIDE SEQUENCE</scope>
    <source>
        <strain evidence="3">ES005</strain>
    </source>
</reference>
<feature type="domain" description="Transcription regulator PadR N-terminal" evidence="1">
    <location>
        <begin position="8"/>
        <end position="81"/>
    </location>
</feature>
<evidence type="ECO:0000259" key="1">
    <source>
        <dbReference type="Pfam" id="PF03551"/>
    </source>
</evidence>
<dbReference type="Pfam" id="PF10400">
    <property type="entry name" value="Vir_act_alpha_C"/>
    <property type="match status" value="1"/>
</dbReference>
<dbReference type="Proteomes" id="UP000663499">
    <property type="component" value="Chromosome"/>
</dbReference>
<dbReference type="AlphaFoldDB" id="A0A974XHG3"/>
<dbReference type="Pfam" id="PF03551">
    <property type="entry name" value="PadR"/>
    <property type="match status" value="1"/>
</dbReference>
<evidence type="ECO:0000259" key="2">
    <source>
        <dbReference type="Pfam" id="PF10400"/>
    </source>
</evidence>
<dbReference type="Gene3D" id="1.10.10.10">
    <property type="entry name" value="Winged helix-like DNA-binding domain superfamily/Winged helix DNA-binding domain"/>
    <property type="match status" value="1"/>
</dbReference>
<organism evidence="3 4">
    <name type="scientific">Alkalibacter rhizosphaerae</name>
    <dbReference type="NCBI Taxonomy" id="2815577"/>
    <lineage>
        <taxon>Bacteria</taxon>
        <taxon>Bacillati</taxon>
        <taxon>Bacillota</taxon>
        <taxon>Clostridia</taxon>
        <taxon>Eubacteriales</taxon>
        <taxon>Eubacteriaceae</taxon>
        <taxon>Alkalibacter</taxon>
    </lineage>
</organism>
<dbReference type="RefSeq" id="WP_207299774.1">
    <property type="nucleotide sequence ID" value="NZ_CP071444.1"/>
</dbReference>